<organism evidence="2 3">
    <name type="scientific">Saccharophagus degradans</name>
    <dbReference type="NCBI Taxonomy" id="86304"/>
    <lineage>
        <taxon>Bacteria</taxon>
        <taxon>Pseudomonadati</taxon>
        <taxon>Pseudomonadota</taxon>
        <taxon>Gammaproteobacteria</taxon>
        <taxon>Cellvibrionales</taxon>
        <taxon>Cellvibrionaceae</taxon>
        <taxon>Saccharophagus</taxon>
    </lineage>
</organism>
<comment type="caution">
    <text evidence="2">The sequence shown here is derived from an EMBL/GenBank/DDBJ whole genome shotgun (WGS) entry which is preliminary data.</text>
</comment>
<evidence type="ECO:0000313" key="2">
    <source>
        <dbReference type="EMBL" id="MDO6422934.1"/>
    </source>
</evidence>
<dbReference type="RefSeq" id="WP_216062878.1">
    <property type="nucleotide sequence ID" value="NZ_JAHKPP010000006.1"/>
</dbReference>
<sequence>MENTLPAVNGLPELRPMYMSDLPTVVKIIDYYDDDDAEAAEADFHNNGMEDHFVLELDGKVIGVTGYRTVPATDRTCWLSWTYLANTHRGKGLGKFMTQELIEKVKQIQGRKIFVKVSDYDDPKEGKIYAAALAMYQSLGFIEEVRSVDFYDEGEDQMILGLNLSDDASFADDEQKVAEEKPIIRFNGMHEIAETEGAYTFRWEVRNKKKLFGKRNFTVEDLQIGLKAVKNDGGRKIFLTFPSNLPLIHTPLQAAGFKYVGQLTDYYEKGVHEFHFSHDLRNI</sequence>
<gene>
    <name evidence="2" type="ORF">Q4521_10655</name>
</gene>
<protein>
    <submittedName>
        <fullName evidence="2">GNAT family N-acetyltransferase</fullName>
    </submittedName>
</protein>
<dbReference type="InterPro" id="IPR000182">
    <property type="entry name" value="GNAT_dom"/>
</dbReference>
<dbReference type="GO" id="GO:0016747">
    <property type="term" value="F:acyltransferase activity, transferring groups other than amino-acyl groups"/>
    <property type="evidence" value="ECO:0007669"/>
    <property type="project" value="InterPro"/>
</dbReference>
<dbReference type="CDD" id="cd04301">
    <property type="entry name" value="NAT_SF"/>
    <property type="match status" value="1"/>
</dbReference>
<dbReference type="PROSITE" id="PS51186">
    <property type="entry name" value="GNAT"/>
    <property type="match status" value="1"/>
</dbReference>
<dbReference type="Pfam" id="PF00583">
    <property type="entry name" value="Acetyltransf_1"/>
    <property type="match status" value="1"/>
</dbReference>
<dbReference type="AlphaFoldDB" id="A0AAW7X6A5"/>
<dbReference type="EMBL" id="JAUOPB010000007">
    <property type="protein sequence ID" value="MDO6422934.1"/>
    <property type="molecule type" value="Genomic_DNA"/>
</dbReference>
<evidence type="ECO:0000313" key="3">
    <source>
        <dbReference type="Proteomes" id="UP001169760"/>
    </source>
</evidence>
<name>A0AAW7X6A5_9GAMM</name>
<dbReference type="Proteomes" id="UP001169760">
    <property type="component" value="Unassembled WGS sequence"/>
</dbReference>
<feature type="domain" description="N-acetyltransferase" evidence="1">
    <location>
        <begin position="12"/>
        <end position="163"/>
    </location>
</feature>
<evidence type="ECO:0000259" key="1">
    <source>
        <dbReference type="PROSITE" id="PS51186"/>
    </source>
</evidence>
<proteinExistence type="predicted"/>
<accession>A0AAW7X6A5</accession>
<reference evidence="2" key="1">
    <citation type="submission" date="2023-07" db="EMBL/GenBank/DDBJ databases">
        <title>Genome content predicts the carbon catabolic preferences of heterotrophic bacteria.</title>
        <authorList>
            <person name="Gralka M."/>
        </authorList>
    </citation>
    <scope>NUCLEOTIDE SEQUENCE</scope>
    <source>
        <strain evidence="2">I3M17_2</strain>
    </source>
</reference>